<organism evidence="1">
    <name type="scientific">viral metagenome</name>
    <dbReference type="NCBI Taxonomy" id="1070528"/>
    <lineage>
        <taxon>unclassified sequences</taxon>
        <taxon>metagenomes</taxon>
        <taxon>organismal metagenomes</taxon>
    </lineage>
</organism>
<sequence length="247" mass="29894">MSIKKIYKKSVNDYECIGPCYKKNTLYYHPTTLHPIIIQENNTCPIKRIYDNKKNRTIYHDTCLFPQENAKNIDEENIVISNMIFDYSVFIKIYYNIHTVEELYNWLNNTEGLYITKKRVFETGINVFNDEINIIDDKLVNIIVYIFKENMDYIYPYIRPYLKIQNDNVFLTEKDTKYKNDSDIDIKTCDILKKYIEDTFISTEEVHKFMVKIIKYKNNILKEEELVKILMEYFVEYIIKKIEITIY</sequence>
<reference evidence="1" key="1">
    <citation type="journal article" date="2020" name="Nature">
        <title>Giant virus diversity and host interactions through global metagenomics.</title>
        <authorList>
            <person name="Schulz F."/>
            <person name="Roux S."/>
            <person name="Paez-Espino D."/>
            <person name="Jungbluth S."/>
            <person name="Walsh D.A."/>
            <person name="Denef V.J."/>
            <person name="McMahon K.D."/>
            <person name="Konstantinidis K.T."/>
            <person name="Eloe-Fadrosh E.A."/>
            <person name="Kyrpides N.C."/>
            <person name="Woyke T."/>
        </authorList>
    </citation>
    <scope>NUCLEOTIDE SEQUENCE</scope>
    <source>
        <strain evidence="1">GVMAG-M-3300010160-60</strain>
    </source>
</reference>
<proteinExistence type="predicted"/>
<name>A0A6C0BEF3_9ZZZZ</name>
<dbReference type="AlphaFoldDB" id="A0A6C0BEF3"/>
<dbReference type="EMBL" id="MN739132">
    <property type="protein sequence ID" value="QHS90352.1"/>
    <property type="molecule type" value="Genomic_DNA"/>
</dbReference>
<accession>A0A6C0BEF3</accession>
<protein>
    <submittedName>
        <fullName evidence="1">Uncharacterized protein</fullName>
    </submittedName>
</protein>
<evidence type="ECO:0000313" key="1">
    <source>
        <dbReference type="EMBL" id="QHS90352.1"/>
    </source>
</evidence>